<evidence type="ECO:0000313" key="2">
    <source>
        <dbReference type="Proteomes" id="UP000179001"/>
    </source>
</evidence>
<dbReference type="AlphaFoldDB" id="A0A1F5T1B8"/>
<dbReference type="GO" id="GO:0004519">
    <property type="term" value="F:endonuclease activity"/>
    <property type="evidence" value="ECO:0007669"/>
    <property type="project" value="UniProtKB-KW"/>
</dbReference>
<keyword evidence="1" id="KW-0255">Endonuclease</keyword>
<reference evidence="1 2" key="1">
    <citation type="journal article" date="2016" name="Nat. Commun.">
        <title>Thousands of microbial genomes shed light on interconnected biogeochemical processes in an aquifer system.</title>
        <authorList>
            <person name="Anantharaman K."/>
            <person name="Brown C.T."/>
            <person name="Hug L.A."/>
            <person name="Sharon I."/>
            <person name="Castelle C.J."/>
            <person name="Probst A.J."/>
            <person name="Thomas B.C."/>
            <person name="Singh A."/>
            <person name="Wilkins M.J."/>
            <person name="Karaoz U."/>
            <person name="Brodie E.L."/>
            <person name="Williams K.H."/>
            <person name="Hubbard S.S."/>
            <person name="Banfield J.F."/>
        </authorList>
    </citation>
    <scope>NUCLEOTIDE SEQUENCE [LARGE SCALE GENOMIC DNA]</scope>
</reference>
<comment type="caution">
    <text evidence="1">The sequence shown here is derived from an EMBL/GenBank/DDBJ whole genome shotgun (WGS) entry which is preliminary data.</text>
</comment>
<gene>
    <name evidence="1" type="ORF">A2478_02965</name>
</gene>
<keyword evidence="1" id="KW-0378">Hydrolase</keyword>
<evidence type="ECO:0000313" key="1">
    <source>
        <dbReference type="EMBL" id="OGF32261.1"/>
    </source>
</evidence>
<proteinExistence type="predicted"/>
<accession>A0A1F5T1B8</accession>
<dbReference type="InterPro" id="IPR019042">
    <property type="entry name" value="Restrct_endonuc_II_CfrBI"/>
</dbReference>
<organism evidence="1 2">
    <name type="scientific">Candidatus Falkowbacteria bacterium RIFOXYC2_FULL_36_12</name>
    <dbReference type="NCBI Taxonomy" id="1798002"/>
    <lineage>
        <taxon>Bacteria</taxon>
        <taxon>Candidatus Falkowiibacteriota</taxon>
    </lineage>
</organism>
<dbReference type="Pfam" id="PF09516">
    <property type="entry name" value="RE_CfrBI"/>
    <property type="match status" value="1"/>
</dbReference>
<protein>
    <submittedName>
        <fullName evidence="1">Restriction endonuclease</fullName>
    </submittedName>
</protein>
<dbReference type="Proteomes" id="UP000179001">
    <property type="component" value="Unassembled WGS sequence"/>
</dbReference>
<keyword evidence="1" id="KW-0540">Nuclease</keyword>
<dbReference type="EMBL" id="MFGJ01000006">
    <property type="protein sequence ID" value="OGF32261.1"/>
    <property type="molecule type" value="Genomic_DNA"/>
</dbReference>
<sequence>MTLTDQVIKNIIKRLINGKDYRIEVVALINAEFLQFAIDFFKQVIEAKLSNKDLTVDWYKKTFLNSNLSSTDIAINSGLNKKTITNMYNSASKEIVIDASNEHYDVLYDSISSLVDSQPDIDLTLTIKLKGVSVDLNMNESLIVINTLAVKRAALRGGLWSTAGKRVEKFLMATLCHLFDVPFIHFDQSRVPESMREVDFFIINNENYYRCEVKLMGKGNPESADAIFARESNIFVADKLSDLNKKQAEMLKVNWVELRSKNGYMKFEEILTKLCIPHSKKVENIDLKVEEIFKKILK</sequence>
<name>A0A1F5T1B8_9BACT</name>